<evidence type="ECO:0000313" key="1">
    <source>
        <dbReference type="EMBL" id="KAJ9658993.1"/>
    </source>
</evidence>
<protein>
    <submittedName>
        <fullName evidence="1">Uncharacterized protein</fullName>
    </submittedName>
</protein>
<dbReference type="Proteomes" id="UP001172386">
    <property type="component" value="Unassembled WGS sequence"/>
</dbReference>
<sequence length="288" mass="32615">MKRPSAPSVNVSKELANLQHGVKQNKSLPKLSANTTIQRRPINHAPIASPFAGPKVRKVVYVSRKTPVMSAVKRVKKFLREIEKRALQSEGVDGVLDRRNGEQEMHKKLDEVSEKLRKDAEEVLVKASGRAMEQALRVGEWFRTREEEMVCDVVVRTGSVSVVDDIVERESREDEEDSVEVGDDNGGRGMDDEGEKQGEITLEVGDTTMELLQNLEEEQPNEPSTDRKQVDVPRQQCKGEKGHESLEGSSNLNKRKRKRKRKEYDPDDVPEARIRWVKAVEVAISLRT</sequence>
<comment type="caution">
    <text evidence="1">The sequence shown here is derived from an EMBL/GenBank/DDBJ whole genome shotgun (WGS) entry which is preliminary data.</text>
</comment>
<proteinExistence type="predicted"/>
<evidence type="ECO:0000313" key="2">
    <source>
        <dbReference type="Proteomes" id="UP001172386"/>
    </source>
</evidence>
<accession>A0ACC3ABJ2</accession>
<reference evidence="1" key="1">
    <citation type="submission" date="2022-10" db="EMBL/GenBank/DDBJ databases">
        <title>Culturing micro-colonial fungi from biological soil crusts in the Mojave desert and describing Neophaeococcomyces mojavensis, and introducing the new genera and species Taxawa tesnikishii.</title>
        <authorList>
            <person name="Kurbessoian T."/>
            <person name="Stajich J.E."/>
        </authorList>
    </citation>
    <scope>NUCLEOTIDE SEQUENCE</scope>
    <source>
        <strain evidence="1">JES_112</strain>
    </source>
</reference>
<dbReference type="EMBL" id="JAPDRQ010000045">
    <property type="protein sequence ID" value="KAJ9658993.1"/>
    <property type="molecule type" value="Genomic_DNA"/>
</dbReference>
<organism evidence="1 2">
    <name type="scientific">Neophaeococcomyces mojaviensis</name>
    <dbReference type="NCBI Taxonomy" id="3383035"/>
    <lineage>
        <taxon>Eukaryota</taxon>
        <taxon>Fungi</taxon>
        <taxon>Dikarya</taxon>
        <taxon>Ascomycota</taxon>
        <taxon>Pezizomycotina</taxon>
        <taxon>Eurotiomycetes</taxon>
        <taxon>Chaetothyriomycetidae</taxon>
        <taxon>Chaetothyriales</taxon>
        <taxon>Chaetothyriales incertae sedis</taxon>
        <taxon>Neophaeococcomyces</taxon>
    </lineage>
</organism>
<keyword evidence="2" id="KW-1185">Reference proteome</keyword>
<gene>
    <name evidence="1" type="ORF">H2198_003422</name>
</gene>
<name>A0ACC3ABJ2_9EURO</name>